<keyword evidence="1" id="KW-1133">Transmembrane helix</keyword>
<evidence type="ECO:0000313" key="2">
    <source>
        <dbReference type="EMBL" id="KKN33680.1"/>
    </source>
</evidence>
<comment type="caution">
    <text evidence="2">The sequence shown here is derived from an EMBL/GenBank/DDBJ whole genome shotgun (WGS) entry which is preliminary data.</text>
</comment>
<reference evidence="2" key="1">
    <citation type="journal article" date="2015" name="Nature">
        <title>Complex archaea that bridge the gap between prokaryotes and eukaryotes.</title>
        <authorList>
            <person name="Spang A."/>
            <person name="Saw J.H."/>
            <person name="Jorgensen S.L."/>
            <person name="Zaremba-Niedzwiedzka K."/>
            <person name="Martijn J."/>
            <person name="Lind A.E."/>
            <person name="van Eijk R."/>
            <person name="Schleper C."/>
            <person name="Guy L."/>
            <person name="Ettema T.J."/>
        </authorList>
    </citation>
    <scope>NUCLEOTIDE SEQUENCE</scope>
</reference>
<organism evidence="2">
    <name type="scientific">marine sediment metagenome</name>
    <dbReference type="NCBI Taxonomy" id="412755"/>
    <lineage>
        <taxon>unclassified sequences</taxon>
        <taxon>metagenomes</taxon>
        <taxon>ecological metagenomes</taxon>
    </lineage>
</organism>
<proteinExistence type="predicted"/>
<dbReference type="AlphaFoldDB" id="A0A0F9PPG7"/>
<gene>
    <name evidence="2" type="ORF">LCGC14_0801210</name>
</gene>
<accession>A0A0F9PPG7</accession>
<keyword evidence="1" id="KW-0472">Membrane</keyword>
<feature type="transmembrane region" description="Helical" evidence="1">
    <location>
        <begin position="7"/>
        <end position="29"/>
    </location>
</feature>
<keyword evidence="1" id="KW-0812">Transmembrane</keyword>
<dbReference type="EMBL" id="LAZR01002159">
    <property type="protein sequence ID" value="KKN33680.1"/>
    <property type="molecule type" value="Genomic_DNA"/>
</dbReference>
<feature type="non-terminal residue" evidence="2">
    <location>
        <position position="30"/>
    </location>
</feature>
<evidence type="ECO:0000256" key="1">
    <source>
        <dbReference type="SAM" id="Phobius"/>
    </source>
</evidence>
<protein>
    <submittedName>
        <fullName evidence="2">Uncharacterized protein</fullName>
    </submittedName>
</protein>
<sequence>MIFLKYAVWRFFTMLLTLWVVSILVFVIIN</sequence>
<name>A0A0F9PPG7_9ZZZZ</name>